<feature type="domain" description="Glycine transporter" evidence="8">
    <location>
        <begin position="97"/>
        <end position="169"/>
    </location>
</feature>
<dbReference type="PANTHER" id="PTHR30506:SF3">
    <property type="entry name" value="UPF0126 INNER MEMBRANE PROTEIN YADS-RELATED"/>
    <property type="match status" value="1"/>
</dbReference>
<evidence type="ECO:0000313" key="9">
    <source>
        <dbReference type="EMBL" id="NYS92865.1"/>
    </source>
</evidence>
<feature type="transmembrane region" description="Helical" evidence="7">
    <location>
        <begin position="6"/>
        <end position="28"/>
    </location>
</feature>
<dbReference type="PANTHER" id="PTHR30506">
    <property type="entry name" value="INNER MEMBRANE PROTEIN"/>
    <property type="match status" value="1"/>
</dbReference>
<feature type="transmembrane region" description="Helical" evidence="7">
    <location>
        <begin position="153"/>
        <end position="171"/>
    </location>
</feature>
<feature type="domain" description="Glycine transporter" evidence="8">
    <location>
        <begin position="11"/>
        <end position="84"/>
    </location>
</feature>
<comment type="similarity">
    <text evidence="2">Belongs to the UPF0126 family.</text>
</comment>
<name>A0A853EQI1_9MICO</name>
<keyword evidence="4 7" id="KW-0812">Transmembrane</keyword>
<evidence type="ECO:0000256" key="1">
    <source>
        <dbReference type="ARBA" id="ARBA00004651"/>
    </source>
</evidence>
<evidence type="ECO:0000256" key="6">
    <source>
        <dbReference type="ARBA" id="ARBA00023136"/>
    </source>
</evidence>
<dbReference type="EMBL" id="JACBYE010000007">
    <property type="protein sequence ID" value="NYS92865.1"/>
    <property type="molecule type" value="Genomic_DNA"/>
</dbReference>
<dbReference type="AlphaFoldDB" id="A0A853EQI1"/>
<feature type="transmembrane region" description="Helical" evidence="7">
    <location>
        <begin position="177"/>
        <end position="199"/>
    </location>
</feature>
<evidence type="ECO:0000256" key="5">
    <source>
        <dbReference type="ARBA" id="ARBA00022989"/>
    </source>
</evidence>
<dbReference type="Pfam" id="PF03458">
    <property type="entry name" value="Gly_transporter"/>
    <property type="match status" value="2"/>
</dbReference>
<gene>
    <name evidence="9" type="ORF">HZZ10_04895</name>
</gene>
<evidence type="ECO:0000256" key="2">
    <source>
        <dbReference type="ARBA" id="ARBA00008193"/>
    </source>
</evidence>
<feature type="transmembrane region" description="Helical" evidence="7">
    <location>
        <begin position="35"/>
        <end position="56"/>
    </location>
</feature>
<evidence type="ECO:0000256" key="4">
    <source>
        <dbReference type="ARBA" id="ARBA00022692"/>
    </source>
</evidence>
<protein>
    <submittedName>
        <fullName evidence="9">TRIC cation channel family protein</fullName>
    </submittedName>
</protein>
<keyword evidence="6 7" id="KW-0472">Membrane</keyword>
<sequence>MPSASTALVSLDLLGTLAFAINGAMTAVRTARLDIVGIVTLGMMTALGGGFIRDILLDDLPPTTFLDGRYLAVAALGGLIAFVLGQRLEKLATPINVLDAAGLSLFAVTGTLKGLEWGLGATQAIILGGVTAVGGGTLRDVMVRQVPAVLHSGLYAVPALIAAGLTAAFDAGGLPLLPWTVVAAAVCFAVRLLGVRYDLHAPRPRDMKSRD</sequence>
<comment type="caution">
    <text evidence="9">The sequence shown here is derived from an EMBL/GenBank/DDBJ whole genome shotgun (WGS) entry which is preliminary data.</text>
</comment>
<feature type="transmembrane region" description="Helical" evidence="7">
    <location>
        <begin position="68"/>
        <end position="85"/>
    </location>
</feature>
<keyword evidence="3" id="KW-1003">Cell membrane</keyword>
<comment type="subcellular location">
    <subcellularLocation>
        <location evidence="1">Cell membrane</location>
        <topology evidence="1">Multi-pass membrane protein</topology>
    </subcellularLocation>
</comment>
<evidence type="ECO:0000259" key="8">
    <source>
        <dbReference type="Pfam" id="PF03458"/>
    </source>
</evidence>
<evidence type="ECO:0000256" key="7">
    <source>
        <dbReference type="SAM" id="Phobius"/>
    </source>
</evidence>
<evidence type="ECO:0000256" key="3">
    <source>
        <dbReference type="ARBA" id="ARBA00022475"/>
    </source>
</evidence>
<proteinExistence type="inferred from homology"/>
<organism evidence="9 10">
    <name type="scientific">Sanguibacter inulinus</name>
    <dbReference type="NCBI Taxonomy" id="60922"/>
    <lineage>
        <taxon>Bacteria</taxon>
        <taxon>Bacillati</taxon>
        <taxon>Actinomycetota</taxon>
        <taxon>Actinomycetes</taxon>
        <taxon>Micrococcales</taxon>
        <taxon>Sanguibacteraceae</taxon>
        <taxon>Sanguibacter</taxon>
    </lineage>
</organism>
<keyword evidence="10" id="KW-1185">Reference proteome</keyword>
<dbReference type="GO" id="GO:0005886">
    <property type="term" value="C:plasma membrane"/>
    <property type="evidence" value="ECO:0007669"/>
    <property type="project" value="UniProtKB-SubCell"/>
</dbReference>
<dbReference type="InterPro" id="IPR005115">
    <property type="entry name" value="Gly_transporter"/>
</dbReference>
<keyword evidence="5 7" id="KW-1133">Transmembrane helix</keyword>
<dbReference type="RefSeq" id="WP_056131456.1">
    <property type="nucleotide sequence ID" value="NZ_JACBYE010000007.1"/>
</dbReference>
<accession>A0A853EQI1</accession>
<dbReference type="Proteomes" id="UP000561011">
    <property type="component" value="Unassembled WGS sequence"/>
</dbReference>
<reference evidence="9 10" key="1">
    <citation type="submission" date="2020-07" db="EMBL/GenBank/DDBJ databases">
        <title>MOT database genomes.</title>
        <authorList>
            <person name="Joseph S."/>
            <person name="Aduse-Opoku J."/>
            <person name="Hashim A."/>
            <person name="Wade W."/>
            <person name="Curtis M."/>
        </authorList>
    </citation>
    <scope>NUCLEOTIDE SEQUENCE [LARGE SCALE GENOMIC DNA]</scope>
    <source>
        <strain evidence="9 10">DSM 100099</strain>
    </source>
</reference>
<evidence type="ECO:0000313" key="10">
    <source>
        <dbReference type="Proteomes" id="UP000561011"/>
    </source>
</evidence>